<name>A0A7W9BTT8_9SPHN</name>
<dbReference type="AlphaFoldDB" id="A0A7W9BTT8"/>
<protein>
    <recommendedName>
        <fullName evidence="2">histidine kinase</fullName>
        <ecNumber evidence="2">2.7.13.3</ecNumber>
    </recommendedName>
</protein>
<dbReference type="InterPro" id="IPR050736">
    <property type="entry name" value="Sensor_HK_Regulatory"/>
</dbReference>
<dbReference type="PANTHER" id="PTHR43711">
    <property type="entry name" value="TWO-COMPONENT HISTIDINE KINASE"/>
    <property type="match status" value="1"/>
</dbReference>
<proteinExistence type="predicted"/>
<dbReference type="PRINTS" id="PR00344">
    <property type="entry name" value="BCTRLSENSOR"/>
</dbReference>
<keyword evidence="4 7" id="KW-0418">Kinase</keyword>
<keyword evidence="8" id="KW-1185">Reference proteome</keyword>
<dbReference type="Pfam" id="PF02518">
    <property type="entry name" value="HATPase_c"/>
    <property type="match status" value="1"/>
</dbReference>
<comment type="catalytic activity">
    <reaction evidence="1">
        <text>ATP + protein L-histidine = ADP + protein N-phospho-L-histidine.</text>
        <dbReference type="EC" id="2.7.13.3"/>
    </reaction>
</comment>
<dbReference type="GO" id="GO:0000160">
    <property type="term" value="P:phosphorelay signal transduction system"/>
    <property type="evidence" value="ECO:0007669"/>
    <property type="project" value="UniProtKB-KW"/>
</dbReference>
<evidence type="ECO:0000256" key="1">
    <source>
        <dbReference type="ARBA" id="ARBA00000085"/>
    </source>
</evidence>
<evidence type="ECO:0000256" key="4">
    <source>
        <dbReference type="ARBA" id="ARBA00022777"/>
    </source>
</evidence>
<feature type="domain" description="Histidine kinase" evidence="6">
    <location>
        <begin position="228"/>
        <end position="442"/>
    </location>
</feature>
<reference evidence="7 8" key="1">
    <citation type="submission" date="2020-08" db="EMBL/GenBank/DDBJ databases">
        <title>Genomic Encyclopedia of Type Strains, Phase IV (KMG-IV): sequencing the most valuable type-strain genomes for metagenomic binning, comparative biology and taxonomic classification.</title>
        <authorList>
            <person name="Goeker M."/>
        </authorList>
    </citation>
    <scope>NUCLEOTIDE SEQUENCE [LARGE SCALE GENOMIC DNA]</scope>
    <source>
        <strain evidence="7 8">DSM 103336</strain>
    </source>
</reference>
<dbReference type="PANTHER" id="PTHR43711:SF26">
    <property type="entry name" value="SENSOR HISTIDINE KINASE RCSC"/>
    <property type="match status" value="1"/>
</dbReference>
<dbReference type="RefSeq" id="WP_157176474.1">
    <property type="nucleotide sequence ID" value="NZ_BMJP01000004.1"/>
</dbReference>
<evidence type="ECO:0000256" key="5">
    <source>
        <dbReference type="ARBA" id="ARBA00023012"/>
    </source>
</evidence>
<comment type="caution">
    <text evidence="7">The sequence shown here is derived from an EMBL/GenBank/DDBJ whole genome shotgun (WGS) entry which is preliminary data.</text>
</comment>
<gene>
    <name evidence="7" type="ORF">FHS99_002500</name>
</gene>
<accession>A0A7W9BTT8</accession>
<dbReference type="InterPro" id="IPR003594">
    <property type="entry name" value="HATPase_dom"/>
</dbReference>
<dbReference type="EMBL" id="JACIJR010000006">
    <property type="protein sequence ID" value="MBB5730002.1"/>
    <property type="molecule type" value="Genomic_DNA"/>
</dbReference>
<dbReference type="EC" id="2.7.13.3" evidence="2"/>
<dbReference type="PROSITE" id="PS50109">
    <property type="entry name" value="HIS_KIN"/>
    <property type="match status" value="1"/>
</dbReference>
<dbReference type="Proteomes" id="UP000546701">
    <property type="component" value="Unassembled WGS sequence"/>
</dbReference>
<evidence type="ECO:0000256" key="3">
    <source>
        <dbReference type="ARBA" id="ARBA00022679"/>
    </source>
</evidence>
<dbReference type="Gene3D" id="3.30.565.10">
    <property type="entry name" value="Histidine kinase-like ATPase, C-terminal domain"/>
    <property type="match status" value="1"/>
</dbReference>
<evidence type="ECO:0000313" key="7">
    <source>
        <dbReference type="EMBL" id="MBB5730002.1"/>
    </source>
</evidence>
<sequence>MRTPIHGLVDRDGRLVSADTPLATLNVRAGGTTGGMLVVPQLAGLARLVRRLGVAVSRGVSTADGDRDLDLWVRASPQGDGVALAIVGWTETLSRQPFAAPAGDRERDFRRGAAEWRWAVDAHLRLTRLDPPRDGAIGQPLARTFVLRPGPDRTVPMIEAMAAGTAFGGQAAHPVGEPERMLRLSGWPLTNDDGGFAGFEGVAGYVAEDEAAVGDVAPDAGDSGFGVRLGAALRAPIDRIITQADAIRSADDAVRPDYIEYAGDIANAGRHLLDLVDDLVDLQAIERSDFRARSESIDLADIARRAAGLLAVRAARTNVRIDAPALEERLPARGEFGRGLQIMVNLIGNAVRYSPPGGTIWIRGEQDGAAARIVVADQGKGIAAQDQDRVFEKFERVDPSEPGGTGLGLYISRRLARAMGGDILLDSSAGGGARFMLVLPAE</sequence>
<dbReference type="InterPro" id="IPR005467">
    <property type="entry name" value="His_kinase_dom"/>
</dbReference>
<dbReference type="GO" id="GO:0004673">
    <property type="term" value="F:protein histidine kinase activity"/>
    <property type="evidence" value="ECO:0007669"/>
    <property type="project" value="UniProtKB-EC"/>
</dbReference>
<keyword evidence="5" id="KW-0902">Two-component regulatory system</keyword>
<evidence type="ECO:0000313" key="8">
    <source>
        <dbReference type="Proteomes" id="UP000546701"/>
    </source>
</evidence>
<evidence type="ECO:0000256" key="2">
    <source>
        <dbReference type="ARBA" id="ARBA00012438"/>
    </source>
</evidence>
<dbReference type="InterPro" id="IPR036890">
    <property type="entry name" value="HATPase_C_sf"/>
</dbReference>
<evidence type="ECO:0000259" key="6">
    <source>
        <dbReference type="PROSITE" id="PS50109"/>
    </source>
</evidence>
<dbReference type="Gene3D" id="1.10.287.130">
    <property type="match status" value="1"/>
</dbReference>
<organism evidence="7 8">
    <name type="scientific">Sphingomonas prati</name>
    <dbReference type="NCBI Taxonomy" id="1843237"/>
    <lineage>
        <taxon>Bacteria</taxon>
        <taxon>Pseudomonadati</taxon>
        <taxon>Pseudomonadota</taxon>
        <taxon>Alphaproteobacteria</taxon>
        <taxon>Sphingomonadales</taxon>
        <taxon>Sphingomonadaceae</taxon>
        <taxon>Sphingomonas</taxon>
    </lineage>
</organism>
<dbReference type="SMART" id="SM00387">
    <property type="entry name" value="HATPase_c"/>
    <property type="match status" value="1"/>
</dbReference>
<dbReference type="InterPro" id="IPR004358">
    <property type="entry name" value="Sig_transdc_His_kin-like_C"/>
</dbReference>
<dbReference type="SUPFAM" id="SSF55874">
    <property type="entry name" value="ATPase domain of HSP90 chaperone/DNA topoisomerase II/histidine kinase"/>
    <property type="match status" value="1"/>
</dbReference>
<dbReference type="OrthoDB" id="7933832at2"/>
<keyword evidence="3" id="KW-0808">Transferase</keyword>